<dbReference type="EMBL" id="JAAQTL010000002">
    <property type="protein sequence ID" value="NID17175.1"/>
    <property type="molecule type" value="Genomic_DNA"/>
</dbReference>
<comment type="caution">
    <text evidence="1">The sequence shown here is derived from an EMBL/GenBank/DDBJ whole genome shotgun (WGS) entry which is preliminary data.</text>
</comment>
<dbReference type="GO" id="GO:0016813">
    <property type="term" value="F:hydrolase activity, acting on carbon-nitrogen (but not peptide) bonds, in linear amidines"/>
    <property type="evidence" value="ECO:0007669"/>
    <property type="project" value="UniProtKB-ARBA"/>
</dbReference>
<organism evidence="1 2">
    <name type="scientific">Luteibacter yeojuensis</name>
    <dbReference type="NCBI Taxonomy" id="345309"/>
    <lineage>
        <taxon>Bacteria</taxon>
        <taxon>Pseudomonadati</taxon>
        <taxon>Pseudomonadota</taxon>
        <taxon>Gammaproteobacteria</taxon>
        <taxon>Lysobacterales</taxon>
        <taxon>Rhodanobacteraceae</taxon>
        <taxon>Luteibacter</taxon>
    </lineage>
</organism>
<dbReference type="Gene3D" id="3.40.800.10">
    <property type="entry name" value="Ureohydrolase domain"/>
    <property type="match status" value="1"/>
</dbReference>
<evidence type="ECO:0008006" key="3">
    <source>
        <dbReference type="Google" id="ProtNLM"/>
    </source>
</evidence>
<accession>A0A7X5QXJ1</accession>
<dbReference type="SUPFAM" id="SSF52768">
    <property type="entry name" value="Arginase/deacetylase"/>
    <property type="match status" value="1"/>
</dbReference>
<dbReference type="GO" id="GO:0046872">
    <property type="term" value="F:metal ion binding"/>
    <property type="evidence" value="ECO:0007669"/>
    <property type="project" value="InterPro"/>
</dbReference>
<dbReference type="Pfam" id="PF00491">
    <property type="entry name" value="Arginase"/>
    <property type="match status" value="1"/>
</dbReference>
<evidence type="ECO:0000313" key="2">
    <source>
        <dbReference type="Proteomes" id="UP000518878"/>
    </source>
</evidence>
<sequence length="291" mass="32759">MTAPVVLDIDRSVGRLAGAHVLPLGEWQEALRFGCAVRTLRRFGRLLDGLLPDERATVMLGSGDFHHLSWPLIARVSERKLFQVVVLDNHPDNMRFPFGVHCGSWVRRVAALPQVSHVHVVGIGSSDIDREHAWENYATPLKLGRLTYWSIGVDVSWARRTGLRDAFRDFDTADELVQAFCAWQEHRLEATYLSIDKDVFAPEVVTTNWDQGWLRIGHALAIIGSLRGGLVGSDITGEVSSYRYRRWWKRWLSSIDAQPAIDPSDLPSCQARQHALNAILLEAIARRVEPG</sequence>
<keyword evidence="2" id="KW-1185">Reference proteome</keyword>
<reference evidence="1 2" key="1">
    <citation type="journal article" date="2006" name="Int. J. Syst. Evol. Microbiol.">
        <title>Dyella yeojuensis sp. nov., isolated from greenhouse soil in Korea.</title>
        <authorList>
            <person name="Kim B.Y."/>
            <person name="Weon H.Y."/>
            <person name="Lee K.H."/>
            <person name="Seok S.J."/>
            <person name="Kwon S.W."/>
            <person name="Go S.J."/>
            <person name="Stackebrandt E."/>
        </authorList>
    </citation>
    <scope>NUCLEOTIDE SEQUENCE [LARGE SCALE GENOMIC DNA]</scope>
    <source>
        <strain evidence="1 2">DSM 17673</strain>
    </source>
</reference>
<proteinExistence type="predicted"/>
<dbReference type="Proteomes" id="UP000518878">
    <property type="component" value="Unassembled WGS sequence"/>
</dbReference>
<dbReference type="AlphaFoldDB" id="A0A7X5QXJ1"/>
<evidence type="ECO:0000313" key="1">
    <source>
        <dbReference type="EMBL" id="NID17175.1"/>
    </source>
</evidence>
<gene>
    <name evidence="1" type="ORF">HBF32_16985</name>
</gene>
<dbReference type="InterPro" id="IPR006035">
    <property type="entry name" value="Ureohydrolase"/>
</dbReference>
<dbReference type="InterPro" id="IPR023696">
    <property type="entry name" value="Ureohydrolase_dom_sf"/>
</dbReference>
<name>A0A7X5QXJ1_9GAMM</name>
<protein>
    <recommendedName>
        <fullName evidence="3">Arginase family protein</fullName>
    </recommendedName>
</protein>
<dbReference type="RefSeq" id="WP_166700966.1">
    <property type="nucleotide sequence ID" value="NZ_JAAQTL010000002.1"/>
</dbReference>